<reference evidence="1" key="2">
    <citation type="journal article" date="2015" name="Data Brief">
        <title>Shoot transcriptome of the giant reed, Arundo donax.</title>
        <authorList>
            <person name="Barrero R.A."/>
            <person name="Guerrero F.D."/>
            <person name="Moolhuijzen P."/>
            <person name="Goolsby J.A."/>
            <person name="Tidwell J."/>
            <person name="Bellgard S.E."/>
            <person name="Bellgard M.I."/>
        </authorList>
    </citation>
    <scope>NUCLEOTIDE SEQUENCE</scope>
    <source>
        <tissue evidence="1">Shoot tissue taken approximately 20 cm above the soil surface</tissue>
    </source>
</reference>
<sequence length="29" mass="3312">MLYYTGCSFFLHHSAVCSIACLVSLDLWM</sequence>
<dbReference type="EMBL" id="GBRH01178801">
    <property type="protein sequence ID" value="JAE19095.1"/>
    <property type="molecule type" value="Transcribed_RNA"/>
</dbReference>
<protein>
    <submittedName>
        <fullName evidence="1">Uncharacterized protein</fullName>
    </submittedName>
</protein>
<organism evidence="1">
    <name type="scientific">Arundo donax</name>
    <name type="common">Giant reed</name>
    <name type="synonym">Donax arundinaceus</name>
    <dbReference type="NCBI Taxonomy" id="35708"/>
    <lineage>
        <taxon>Eukaryota</taxon>
        <taxon>Viridiplantae</taxon>
        <taxon>Streptophyta</taxon>
        <taxon>Embryophyta</taxon>
        <taxon>Tracheophyta</taxon>
        <taxon>Spermatophyta</taxon>
        <taxon>Magnoliopsida</taxon>
        <taxon>Liliopsida</taxon>
        <taxon>Poales</taxon>
        <taxon>Poaceae</taxon>
        <taxon>PACMAD clade</taxon>
        <taxon>Arundinoideae</taxon>
        <taxon>Arundineae</taxon>
        <taxon>Arundo</taxon>
    </lineage>
</organism>
<dbReference type="AlphaFoldDB" id="A0A0A9G221"/>
<accession>A0A0A9G221</accession>
<evidence type="ECO:0000313" key="1">
    <source>
        <dbReference type="EMBL" id="JAE19095.1"/>
    </source>
</evidence>
<proteinExistence type="predicted"/>
<name>A0A0A9G221_ARUDO</name>
<reference evidence="1" key="1">
    <citation type="submission" date="2014-09" db="EMBL/GenBank/DDBJ databases">
        <authorList>
            <person name="Magalhaes I.L.F."/>
            <person name="Oliveira U."/>
            <person name="Santos F.R."/>
            <person name="Vidigal T.H.D.A."/>
            <person name="Brescovit A.D."/>
            <person name="Santos A.J."/>
        </authorList>
    </citation>
    <scope>NUCLEOTIDE SEQUENCE</scope>
    <source>
        <tissue evidence="1">Shoot tissue taken approximately 20 cm above the soil surface</tissue>
    </source>
</reference>